<sequence>MPKYRGGGEEQRGSRSREGRVQGGNEEDDLTCHESDGNAGISSVDQLIKKSFSQTARQPESVLFFNSSAVSDEQLVSLEGTLPTRDRTPTSLAASCFLSKDGCRGNARPAEGG</sequence>
<dbReference type="EMBL" id="JBCEZU010000112">
    <property type="protein sequence ID" value="KAK9527598.1"/>
    <property type="molecule type" value="Genomic_DNA"/>
</dbReference>
<gene>
    <name evidence="2" type="ORF">VZT92_014146</name>
</gene>
<feature type="compositionally biased region" description="Basic and acidic residues" evidence="1">
    <location>
        <begin position="1"/>
        <end position="20"/>
    </location>
</feature>
<reference evidence="2 3" key="1">
    <citation type="journal article" date="2024" name="Genome Biol. Evol.">
        <title>Chromosome-level genome assembly of the viviparous eelpout Zoarces viviparus.</title>
        <authorList>
            <person name="Fuhrmann N."/>
            <person name="Brasseur M.V."/>
            <person name="Bakowski C.E."/>
            <person name="Podsiadlowski L."/>
            <person name="Prost S."/>
            <person name="Krehenwinkel H."/>
            <person name="Mayer C."/>
        </authorList>
    </citation>
    <scope>NUCLEOTIDE SEQUENCE [LARGE SCALE GENOMIC DNA]</scope>
    <source>
        <strain evidence="2">NO-MEL_2022_Ind0_liver</strain>
    </source>
</reference>
<proteinExistence type="predicted"/>
<dbReference type="Proteomes" id="UP001488805">
    <property type="component" value="Unassembled WGS sequence"/>
</dbReference>
<organism evidence="2 3">
    <name type="scientific">Zoarces viviparus</name>
    <name type="common">Viviparous eelpout</name>
    <name type="synonym">Blennius viviparus</name>
    <dbReference type="NCBI Taxonomy" id="48416"/>
    <lineage>
        <taxon>Eukaryota</taxon>
        <taxon>Metazoa</taxon>
        <taxon>Chordata</taxon>
        <taxon>Craniata</taxon>
        <taxon>Vertebrata</taxon>
        <taxon>Euteleostomi</taxon>
        <taxon>Actinopterygii</taxon>
        <taxon>Neopterygii</taxon>
        <taxon>Teleostei</taxon>
        <taxon>Neoteleostei</taxon>
        <taxon>Acanthomorphata</taxon>
        <taxon>Eupercaria</taxon>
        <taxon>Perciformes</taxon>
        <taxon>Cottioidei</taxon>
        <taxon>Zoarcales</taxon>
        <taxon>Zoarcidae</taxon>
        <taxon>Zoarcinae</taxon>
        <taxon>Zoarces</taxon>
    </lineage>
</organism>
<name>A0AAW1EZH4_ZOAVI</name>
<feature type="region of interest" description="Disordered" evidence="1">
    <location>
        <begin position="1"/>
        <end position="40"/>
    </location>
</feature>
<keyword evidence="3" id="KW-1185">Reference proteome</keyword>
<protein>
    <submittedName>
        <fullName evidence="2">Uncharacterized protein</fullName>
    </submittedName>
</protein>
<dbReference type="AlphaFoldDB" id="A0AAW1EZH4"/>
<accession>A0AAW1EZH4</accession>
<evidence type="ECO:0000256" key="1">
    <source>
        <dbReference type="SAM" id="MobiDB-lite"/>
    </source>
</evidence>
<evidence type="ECO:0000313" key="2">
    <source>
        <dbReference type="EMBL" id="KAK9527598.1"/>
    </source>
</evidence>
<comment type="caution">
    <text evidence="2">The sequence shown here is derived from an EMBL/GenBank/DDBJ whole genome shotgun (WGS) entry which is preliminary data.</text>
</comment>
<evidence type="ECO:0000313" key="3">
    <source>
        <dbReference type="Proteomes" id="UP001488805"/>
    </source>
</evidence>